<proteinExistence type="predicted"/>
<dbReference type="PANTHER" id="PTHR33434:SF2">
    <property type="entry name" value="FATTY ACID-BINDING PROTEIN TM_1468"/>
    <property type="match status" value="1"/>
</dbReference>
<dbReference type="PATRIC" id="fig|28037.97.peg.1205"/>
<evidence type="ECO:0000313" key="4">
    <source>
        <dbReference type="Proteomes" id="UP000028030"/>
    </source>
</evidence>
<accession>A0A081QAN6</accession>
<dbReference type="Gene3D" id="3.40.50.10440">
    <property type="entry name" value="Dihydroxyacetone kinase, domain 1"/>
    <property type="match status" value="1"/>
</dbReference>
<dbReference type="Gene3D" id="3.30.1180.10">
    <property type="match status" value="1"/>
</dbReference>
<reference evidence="3 4" key="1">
    <citation type="submission" date="2014-05" db="EMBL/GenBank/DDBJ databases">
        <authorList>
            <person name="Daugherty S.C."/>
            <person name="Tallon L.J."/>
            <person name="Sadzewicz L."/>
            <person name="Kilian M."/>
            <person name="Tettelin H."/>
        </authorList>
    </citation>
    <scope>NUCLEOTIDE SEQUENCE [LARGE SCALE GENOMIC DNA]</scope>
    <source>
        <strain evidence="3 4">SK642</strain>
    </source>
</reference>
<evidence type="ECO:0000256" key="1">
    <source>
        <dbReference type="ARBA" id="ARBA00003238"/>
    </source>
</evidence>
<gene>
    <name evidence="3" type="ORF">SK642_1267</name>
</gene>
<comment type="caution">
    <text evidence="3">The sequence shown here is derived from an EMBL/GenBank/DDBJ whole genome shotgun (WGS) entry which is preliminary data.</text>
</comment>
<dbReference type="Proteomes" id="UP000028030">
    <property type="component" value="Unassembled WGS sequence"/>
</dbReference>
<dbReference type="EMBL" id="JPFW01000008">
    <property type="protein sequence ID" value="KEQ40009.1"/>
    <property type="molecule type" value="Genomic_DNA"/>
</dbReference>
<dbReference type="SUPFAM" id="SSF82549">
    <property type="entry name" value="DAK1/DegV-like"/>
    <property type="match status" value="1"/>
</dbReference>
<dbReference type="InterPro" id="IPR043168">
    <property type="entry name" value="DegV_C"/>
</dbReference>
<dbReference type="RefSeq" id="WP_033683955.1">
    <property type="nucleotide sequence ID" value="NZ_JPFW01000008.1"/>
</dbReference>
<dbReference type="Gene3D" id="2.20.28.50">
    <property type="entry name" value="degv family protein"/>
    <property type="match status" value="1"/>
</dbReference>
<dbReference type="PROSITE" id="PS51482">
    <property type="entry name" value="DEGV"/>
    <property type="match status" value="1"/>
</dbReference>
<dbReference type="InterPro" id="IPR050270">
    <property type="entry name" value="DegV_domain_contain"/>
</dbReference>
<dbReference type="PANTHER" id="PTHR33434">
    <property type="entry name" value="DEGV DOMAIN-CONTAINING PROTEIN DR_1986-RELATED"/>
    <property type="match status" value="1"/>
</dbReference>
<name>A0A081QAN6_STRMT</name>
<comment type="function">
    <text evidence="1">May bind long-chain fatty acids, such as palmitate, and may play a role in lipid transport or fatty acid metabolism.</text>
</comment>
<protein>
    <submittedName>
        <fullName evidence="3">EDD, DegV family domain protein</fullName>
    </submittedName>
</protein>
<dbReference type="AlphaFoldDB" id="A0A081QAN6"/>
<keyword evidence="2" id="KW-0446">Lipid-binding</keyword>
<evidence type="ECO:0000313" key="3">
    <source>
        <dbReference type="EMBL" id="KEQ40009.1"/>
    </source>
</evidence>
<evidence type="ECO:0000256" key="2">
    <source>
        <dbReference type="ARBA" id="ARBA00023121"/>
    </source>
</evidence>
<organism evidence="3 4">
    <name type="scientific">Streptococcus mitis</name>
    <dbReference type="NCBI Taxonomy" id="28037"/>
    <lineage>
        <taxon>Bacteria</taxon>
        <taxon>Bacillati</taxon>
        <taxon>Bacillota</taxon>
        <taxon>Bacilli</taxon>
        <taxon>Lactobacillales</taxon>
        <taxon>Streptococcaceae</taxon>
        <taxon>Streptococcus</taxon>
        <taxon>Streptococcus mitis group</taxon>
    </lineage>
</organism>
<dbReference type="OrthoDB" id="2138472at2"/>
<dbReference type="InterPro" id="IPR003797">
    <property type="entry name" value="DegV"/>
</dbReference>
<dbReference type="NCBIfam" id="TIGR00762">
    <property type="entry name" value="DegV"/>
    <property type="match status" value="1"/>
</dbReference>
<dbReference type="GO" id="GO:0008289">
    <property type="term" value="F:lipid binding"/>
    <property type="evidence" value="ECO:0007669"/>
    <property type="project" value="UniProtKB-KW"/>
</dbReference>
<sequence length="281" mass="30708">MTWKIIADSGCDYRQLAKPAIDTTFVSVPLTIQVADQVFVDDANLDINHMMETMYATAEASKSACPSPDDYLRAFEGAKNIFLVTITGTLSGSHNSAQLAKNIYLEDHPDTKIHVIDSLSAGGEVDLLVEKLNDLIDQGLSFEEVVEAITAYQEKTKLLFVLAKVDNLVKNGRLSKLIGTVVGLLNIRMVGEASETGTLELLQKARGPKKSVQAAYEELVKAGYAGGRIVMAHRSNEKFCQQLLDLIRETFPQADIKILPTSGLCSFYAEDGGLLMGYEID</sequence>
<dbReference type="Pfam" id="PF02645">
    <property type="entry name" value="DegV"/>
    <property type="match status" value="1"/>
</dbReference>